<dbReference type="OrthoDB" id="7632283at2"/>
<organism evidence="1 2">
    <name type="scientific">Caenispirillum bisanense</name>
    <dbReference type="NCBI Taxonomy" id="414052"/>
    <lineage>
        <taxon>Bacteria</taxon>
        <taxon>Pseudomonadati</taxon>
        <taxon>Pseudomonadota</taxon>
        <taxon>Alphaproteobacteria</taxon>
        <taxon>Rhodospirillales</taxon>
        <taxon>Novispirillaceae</taxon>
        <taxon>Caenispirillum</taxon>
    </lineage>
</organism>
<dbReference type="EMBL" id="OCNJ01000013">
    <property type="protein sequence ID" value="SOE00497.1"/>
    <property type="molecule type" value="Genomic_DNA"/>
</dbReference>
<dbReference type="Pfam" id="PF11324">
    <property type="entry name" value="DUF3126"/>
    <property type="match status" value="1"/>
</dbReference>
<evidence type="ECO:0008006" key="3">
    <source>
        <dbReference type="Google" id="ProtNLM"/>
    </source>
</evidence>
<protein>
    <recommendedName>
        <fullName evidence="3">DUF3126 domain-containing protein</fullName>
    </recommendedName>
</protein>
<evidence type="ECO:0000313" key="1">
    <source>
        <dbReference type="EMBL" id="SOE00497.1"/>
    </source>
</evidence>
<dbReference type="Proteomes" id="UP000219621">
    <property type="component" value="Unassembled WGS sequence"/>
</dbReference>
<sequence>MTKTEIAQVQEYLRRTFGNAKISVNAPKKAGQPVEVFCGEEFIGVLHRDEEDGEVSFDLHMTILDMDLPPAPRG</sequence>
<reference evidence="1 2" key="1">
    <citation type="submission" date="2017-09" db="EMBL/GenBank/DDBJ databases">
        <authorList>
            <person name="Ehlers B."/>
            <person name="Leendertz F.H."/>
        </authorList>
    </citation>
    <scope>NUCLEOTIDE SEQUENCE [LARGE SCALE GENOMIC DNA]</scope>
    <source>
        <strain evidence="1 2">USBA 140</strain>
    </source>
</reference>
<dbReference type="InterPro" id="IPR021473">
    <property type="entry name" value="DUF3126"/>
</dbReference>
<accession>A0A286GY84</accession>
<proteinExistence type="predicted"/>
<dbReference type="AlphaFoldDB" id="A0A286GY84"/>
<evidence type="ECO:0000313" key="2">
    <source>
        <dbReference type="Proteomes" id="UP000219621"/>
    </source>
</evidence>
<gene>
    <name evidence="1" type="ORF">SAMN05421508_1135</name>
</gene>
<name>A0A286GY84_9PROT</name>
<keyword evidence="2" id="KW-1185">Reference proteome</keyword>
<dbReference type="RefSeq" id="WP_097281238.1">
    <property type="nucleotide sequence ID" value="NZ_OCNJ01000013.1"/>
</dbReference>